<dbReference type="PROSITE" id="PS00113">
    <property type="entry name" value="ADENYLATE_KINASE"/>
    <property type="match status" value="1"/>
</dbReference>
<dbReference type="Pfam" id="PF05191">
    <property type="entry name" value="ADK_lid"/>
    <property type="match status" value="1"/>
</dbReference>
<keyword evidence="7" id="KW-1185">Reference proteome</keyword>
<dbReference type="GO" id="GO:0005524">
    <property type="term" value="F:ATP binding"/>
    <property type="evidence" value="ECO:0007669"/>
    <property type="project" value="InterPro"/>
</dbReference>
<dbReference type="Pfam" id="PF00406">
    <property type="entry name" value="ADK"/>
    <property type="match status" value="1"/>
</dbReference>
<feature type="domain" description="Adenylate kinase active site lid" evidence="5">
    <location>
        <begin position="120"/>
        <end position="155"/>
    </location>
</feature>
<dbReference type="GO" id="GO:0004017">
    <property type="term" value="F:AMP kinase activity"/>
    <property type="evidence" value="ECO:0007669"/>
    <property type="project" value="InterPro"/>
</dbReference>
<organism evidence="6 7">
    <name type="scientific">Hydnum rufescens UP504</name>
    <dbReference type="NCBI Taxonomy" id="1448309"/>
    <lineage>
        <taxon>Eukaryota</taxon>
        <taxon>Fungi</taxon>
        <taxon>Dikarya</taxon>
        <taxon>Basidiomycota</taxon>
        <taxon>Agaricomycotina</taxon>
        <taxon>Agaricomycetes</taxon>
        <taxon>Cantharellales</taxon>
        <taxon>Hydnaceae</taxon>
        <taxon>Hydnum</taxon>
    </lineage>
</organism>
<dbReference type="CDD" id="cd01428">
    <property type="entry name" value="ADK"/>
    <property type="match status" value="1"/>
</dbReference>
<proteinExistence type="inferred from homology"/>
<dbReference type="InterPro" id="IPR007862">
    <property type="entry name" value="Adenylate_kinase_lid-dom"/>
</dbReference>
<name>A0A9P6BAG2_9AGAM</name>
<dbReference type="InterPro" id="IPR033690">
    <property type="entry name" value="Adenylat_kinase_CS"/>
</dbReference>
<keyword evidence="2" id="KW-0547">Nucleotide-binding</keyword>
<dbReference type="Proteomes" id="UP000886523">
    <property type="component" value="Unassembled WGS sequence"/>
</dbReference>
<feature type="non-terminal residue" evidence="6">
    <location>
        <position position="1"/>
    </location>
</feature>
<evidence type="ECO:0000313" key="6">
    <source>
        <dbReference type="EMBL" id="KAF9520571.1"/>
    </source>
</evidence>
<evidence type="ECO:0000256" key="1">
    <source>
        <dbReference type="ARBA" id="ARBA00022679"/>
    </source>
</evidence>
<comment type="similarity">
    <text evidence="4">Belongs to the adenylate kinase family.</text>
</comment>
<dbReference type="EMBL" id="MU128911">
    <property type="protein sequence ID" value="KAF9520571.1"/>
    <property type="molecule type" value="Genomic_DNA"/>
</dbReference>
<reference evidence="6" key="1">
    <citation type="journal article" date="2020" name="Nat. Commun.">
        <title>Large-scale genome sequencing of mycorrhizal fungi provides insights into the early evolution of symbiotic traits.</title>
        <authorList>
            <person name="Miyauchi S."/>
            <person name="Kiss E."/>
            <person name="Kuo A."/>
            <person name="Drula E."/>
            <person name="Kohler A."/>
            <person name="Sanchez-Garcia M."/>
            <person name="Morin E."/>
            <person name="Andreopoulos B."/>
            <person name="Barry K.W."/>
            <person name="Bonito G."/>
            <person name="Buee M."/>
            <person name="Carver A."/>
            <person name="Chen C."/>
            <person name="Cichocki N."/>
            <person name="Clum A."/>
            <person name="Culley D."/>
            <person name="Crous P.W."/>
            <person name="Fauchery L."/>
            <person name="Girlanda M."/>
            <person name="Hayes R.D."/>
            <person name="Keri Z."/>
            <person name="LaButti K."/>
            <person name="Lipzen A."/>
            <person name="Lombard V."/>
            <person name="Magnuson J."/>
            <person name="Maillard F."/>
            <person name="Murat C."/>
            <person name="Nolan M."/>
            <person name="Ohm R.A."/>
            <person name="Pangilinan J."/>
            <person name="Pereira M.F."/>
            <person name="Perotto S."/>
            <person name="Peter M."/>
            <person name="Pfister S."/>
            <person name="Riley R."/>
            <person name="Sitrit Y."/>
            <person name="Stielow J.B."/>
            <person name="Szollosi G."/>
            <person name="Zifcakova L."/>
            <person name="Stursova M."/>
            <person name="Spatafora J.W."/>
            <person name="Tedersoo L."/>
            <person name="Vaario L.M."/>
            <person name="Yamada A."/>
            <person name="Yan M."/>
            <person name="Wang P."/>
            <person name="Xu J."/>
            <person name="Bruns T."/>
            <person name="Baldrian P."/>
            <person name="Vilgalys R."/>
            <person name="Dunand C."/>
            <person name="Henrissat B."/>
            <person name="Grigoriev I.V."/>
            <person name="Hibbett D."/>
            <person name="Nagy L.G."/>
            <person name="Martin F.M."/>
        </authorList>
    </citation>
    <scope>NUCLEOTIDE SEQUENCE</scope>
    <source>
        <strain evidence="6">UP504</strain>
    </source>
</reference>
<sequence>SSGKGTLSSRLVEKYDVEQISTGDLLRAEVQARTELGLQAEGIMASGGIVDASLVLRLVSNKLNQLMHHGIQNWVLDGFPRTLEQGRLLDPLLRQLSSPLSLVVNLDVPDQVILNRIQDRWTHLKSGRVYNLSYNRPKVPGLDDITGEPLSKRPDDNPEVATRRLQAFYQTTSPLLAYYSSQAIPLSPNPSTPHPPELATL</sequence>
<protein>
    <recommendedName>
        <fullName evidence="5">Adenylate kinase active site lid domain-containing protein</fullName>
    </recommendedName>
</protein>
<dbReference type="PRINTS" id="PR00094">
    <property type="entry name" value="ADENYLTKNASE"/>
</dbReference>
<evidence type="ECO:0000256" key="4">
    <source>
        <dbReference type="RuleBase" id="RU003330"/>
    </source>
</evidence>
<gene>
    <name evidence="6" type="ORF">BS47DRAFT_1440006</name>
</gene>
<comment type="caution">
    <text evidence="6">The sequence shown here is derived from an EMBL/GenBank/DDBJ whole genome shotgun (WGS) entry which is preliminary data.</text>
</comment>
<evidence type="ECO:0000256" key="2">
    <source>
        <dbReference type="ARBA" id="ARBA00022741"/>
    </source>
</evidence>
<dbReference type="PANTHER" id="PTHR23359">
    <property type="entry name" value="NUCLEOTIDE KINASE"/>
    <property type="match status" value="1"/>
</dbReference>
<dbReference type="InterPro" id="IPR006259">
    <property type="entry name" value="Adenyl_kin_sub"/>
</dbReference>
<keyword evidence="1 4" id="KW-0808">Transferase</keyword>
<keyword evidence="3 4" id="KW-0418">Kinase</keyword>
<evidence type="ECO:0000256" key="3">
    <source>
        <dbReference type="ARBA" id="ARBA00022777"/>
    </source>
</evidence>
<evidence type="ECO:0000259" key="5">
    <source>
        <dbReference type="Pfam" id="PF05191"/>
    </source>
</evidence>
<accession>A0A9P6BAG2</accession>
<dbReference type="SUPFAM" id="SSF52540">
    <property type="entry name" value="P-loop containing nucleoside triphosphate hydrolases"/>
    <property type="match status" value="1"/>
</dbReference>
<dbReference type="AlphaFoldDB" id="A0A9P6BAG2"/>
<evidence type="ECO:0000313" key="7">
    <source>
        <dbReference type="Proteomes" id="UP000886523"/>
    </source>
</evidence>
<dbReference type="InterPro" id="IPR000850">
    <property type="entry name" value="Adenylat/UMP-CMP_kin"/>
</dbReference>
<dbReference type="HAMAP" id="MF_00235">
    <property type="entry name" value="Adenylate_kinase_Adk"/>
    <property type="match status" value="1"/>
</dbReference>
<dbReference type="OrthoDB" id="439792at2759"/>
<dbReference type="InterPro" id="IPR027417">
    <property type="entry name" value="P-loop_NTPase"/>
</dbReference>
<dbReference type="Gene3D" id="3.40.50.300">
    <property type="entry name" value="P-loop containing nucleotide triphosphate hydrolases"/>
    <property type="match status" value="1"/>
</dbReference>
<dbReference type="NCBIfam" id="TIGR01351">
    <property type="entry name" value="adk"/>
    <property type="match status" value="1"/>
</dbReference>